<gene>
    <name evidence="1" type="primary">het-6_23</name>
    <name evidence="1" type="ORF">LSUB1_G008380</name>
</gene>
<sequence>MLQDVENDHITVYPKFSASGVQSSHSKVTAIRREGAIEGISVECHVYDEIFEVGSFPGRVSSHEVPLGETYSWPVKWVVELLRLTYQERQLYVDFSDRLHAAARTSIGGVGYNQNAELVRVGDDRFLDAVVLLRNGIEHIKRKHIKLGLRQLLKNGVIKGKVKSETSMSSDLGSEIIGKSLGRLPFITRKGHLVLGPEYAKRGDSVALIKGTQVPFILRPQSDGQYRLIGEAYVDGIMDGEAMENSNWYEVNLV</sequence>
<dbReference type="Proteomes" id="UP000462212">
    <property type="component" value="Unassembled WGS sequence"/>
</dbReference>
<dbReference type="OrthoDB" id="2157530at2759"/>
<dbReference type="Pfam" id="PF26639">
    <property type="entry name" value="Het-6_barrel"/>
    <property type="match status" value="1"/>
</dbReference>
<proteinExistence type="predicted"/>
<dbReference type="InterPro" id="IPR052895">
    <property type="entry name" value="HetReg/Transcr_Mod"/>
</dbReference>
<name>A0A8H8RF01_9HELO</name>
<accession>A0A8H8RF01</accession>
<organism evidence="1 2">
    <name type="scientific">Lachnellula subtilissima</name>
    <dbReference type="NCBI Taxonomy" id="602034"/>
    <lineage>
        <taxon>Eukaryota</taxon>
        <taxon>Fungi</taxon>
        <taxon>Dikarya</taxon>
        <taxon>Ascomycota</taxon>
        <taxon>Pezizomycotina</taxon>
        <taxon>Leotiomycetes</taxon>
        <taxon>Helotiales</taxon>
        <taxon>Lachnaceae</taxon>
        <taxon>Lachnellula</taxon>
    </lineage>
</organism>
<evidence type="ECO:0000313" key="2">
    <source>
        <dbReference type="Proteomes" id="UP000462212"/>
    </source>
</evidence>
<dbReference type="PANTHER" id="PTHR24148:SF64">
    <property type="entry name" value="HETEROKARYON INCOMPATIBILITY DOMAIN-CONTAINING PROTEIN"/>
    <property type="match status" value="1"/>
</dbReference>
<reference evidence="1 2" key="1">
    <citation type="submission" date="2018-05" db="EMBL/GenBank/DDBJ databases">
        <title>Genome sequencing and assembly of the regulated plant pathogen Lachnellula willkommii and related sister species for the development of diagnostic species identification markers.</title>
        <authorList>
            <person name="Giroux E."/>
            <person name="Bilodeau G."/>
        </authorList>
    </citation>
    <scope>NUCLEOTIDE SEQUENCE [LARGE SCALE GENOMIC DNA]</scope>
    <source>
        <strain evidence="1 2">CBS 197.66</strain>
    </source>
</reference>
<dbReference type="EMBL" id="QGMJ01001133">
    <property type="protein sequence ID" value="TVY32145.1"/>
    <property type="molecule type" value="Genomic_DNA"/>
</dbReference>
<evidence type="ECO:0000313" key="1">
    <source>
        <dbReference type="EMBL" id="TVY32145.1"/>
    </source>
</evidence>
<protein>
    <submittedName>
        <fullName evidence="1">Heterokaryon incompatibility protein 6,OR allele</fullName>
    </submittedName>
</protein>
<keyword evidence="2" id="KW-1185">Reference proteome</keyword>
<comment type="caution">
    <text evidence="1">The sequence shown here is derived from an EMBL/GenBank/DDBJ whole genome shotgun (WGS) entry which is preliminary data.</text>
</comment>
<dbReference type="AlphaFoldDB" id="A0A8H8RF01"/>
<dbReference type="PANTHER" id="PTHR24148">
    <property type="entry name" value="ANKYRIN REPEAT DOMAIN-CONTAINING PROTEIN 39 HOMOLOG-RELATED"/>
    <property type="match status" value="1"/>
</dbReference>